<comment type="caution">
    <text evidence="1">The sequence shown here is derived from an EMBL/GenBank/DDBJ whole genome shotgun (WGS) entry which is preliminary data.</text>
</comment>
<reference evidence="1" key="1">
    <citation type="submission" date="2022-07" db="EMBL/GenBank/DDBJ databases">
        <title>Phylogenomic reconstructions and comparative analyses of Kickxellomycotina fungi.</title>
        <authorList>
            <person name="Reynolds N.K."/>
            <person name="Stajich J.E."/>
            <person name="Barry K."/>
            <person name="Grigoriev I.V."/>
            <person name="Crous P."/>
            <person name="Smith M.E."/>
        </authorList>
    </citation>
    <scope>NUCLEOTIDE SEQUENCE</scope>
    <source>
        <strain evidence="1">CBS 102833</strain>
    </source>
</reference>
<evidence type="ECO:0000313" key="2">
    <source>
        <dbReference type="Proteomes" id="UP001140096"/>
    </source>
</evidence>
<protein>
    <submittedName>
        <fullName evidence="1">Uncharacterized protein</fullName>
    </submittedName>
</protein>
<dbReference type="Proteomes" id="UP001140096">
    <property type="component" value="Unassembled WGS sequence"/>
</dbReference>
<organism evidence="1 2">
    <name type="scientific">Coemansia furcata</name>
    <dbReference type="NCBI Taxonomy" id="417177"/>
    <lineage>
        <taxon>Eukaryota</taxon>
        <taxon>Fungi</taxon>
        <taxon>Fungi incertae sedis</taxon>
        <taxon>Zoopagomycota</taxon>
        <taxon>Kickxellomycotina</taxon>
        <taxon>Kickxellomycetes</taxon>
        <taxon>Kickxellales</taxon>
        <taxon>Kickxellaceae</taxon>
        <taxon>Coemansia</taxon>
    </lineage>
</organism>
<dbReference type="EMBL" id="JANBUP010000023">
    <property type="protein sequence ID" value="KAJ2813764.1"/>
    <property type="molecule type" value="Genomic_DNA"/>
</dbReference>
<sequence length="99" mass="10998">MQRDIRRIGSYTLFAECLQSTSPKWISVLRCALGDEGKQLLNASVAQSRHNNMTVSLSFALNGQKRCVFDSGHWVKPEDGCPGGGTVSEFTHTIRELEK</sequence>
<accession>A0ACC1LQ92</accession>
<evidence type="ECO:0000313" key="1">
    <source>
        <dbReference type="EMBL" id="KAJ2813764.1"/>
    </source>
</evidence>
<keyword evidence="2" id="KW-1185">Reference proteome</keyword>
<name>A0ACC1LQ92_9FUNG</name>
<proteinExistence type="predicted"/>
<gene>
    <name evidence="1" type="ORF">H4S07_000431</name>
</gene>